<evidence type="ECO:0000313" key="2">
    <source>
        <dbReference type="Proteomes" id="UP001415857"/>
    </source>
</evidence>
<dbReference type="PANTHER" id="PTHR42678:SF25">
    <property type="entry name" value="AMIDASE C869.01"/>
    <property type="match status" value="1"/>
</dbReference>
<dbReference type="EMBL" id="JBBPBK010000004">
    <property type="protein sequence ID" value="KAK9286318.1"/>
    <property type="molecule type" value="Genomic_DNA"/>
</dbReference>
<protein>
    <submittedName>
        <fullName evidence="1">Uncharacterized protein</fullName>
    </submittedName>
</protein>
<proteinExistence type="predicted"/>
<organism evidence="1 2">
    <name type="scientific">Liquidambar formosana</name>
    <name type="common">Formosan gum</name>
    <dbReference type="NCBI Taxonomy" id="63359"/>
    <lineage>
        <taxon>Eukaryota</taxon>
        <taxon>Viridiplantae</taxon>
        <taxon>Streptophyta</taxon>
        <taxon>Embryophyta</taxon>
        <taxon>Tracheophyta</taxon>
        <taxon>Spermatophyta</taxon>
        <taxon>Magnoliopsida</taxon>
        <taxon>eudicotyledons</taxon>
        <taxon>Gunneridae</taxon>
        <taxon>Pentapetalae</taxon>
        <taxon>Saxifragales</taxon>
        <taxon>Altingiaceae</taxon>
        <taxon>Liquidambar</taxon>
    </lineage>
</organism>
<evidence type="ECO:0000313" key="1">
    <source>
        <dbReference type="EMBL" id="KAK9286318.1"/>
    </source>
</evidence>
<accession>A0AAP0RXM1</accession>
<keyword evidence="2" id="KW-1185">Reference proteome</keyword>
<gene>
    <name evidence="1" type="ORF">L1049_014708</name>
</gene>
<reference evidence="1 2" key="1">
    <citation type="journal article" date="2024" name="Plant J.">
        <title>Genome sequences and population genomics reveal climatic adaptation and genomic divergence between two closely related sweetgum species.</title>
        <authorList>
            <person name="Xu W.Q."/>
            <person name="Ren C.Q."/>
            <person name="Zhang X.Y."/>
            <person name="Comes H.P."/>
            <person name="Liu X.H."/>
            <person name="Li Y.G."/>
            <person name="Kettle C.J."/>
            <person name="Jalonen R."/>
            <person name="Gaisberger H."/>
            <person name="Ma Y.Z."/>
            <person name="Qiu Y.X."/>
        </authorList>
    </citation>
    <scope>NUCLEOTIDE SEQUENCE [LARGE SCALE GENOMIC DNA]</scope>
    <source>
        <strain evidence="1">Hangzhou</strain>
    </source>
</reference>
<name>A0AAP0RXM1_LIQFO</name>
<dbReference type="AlphaFoldDB" id="A0AAP0RXM1"/>
<dbReference type="PANTHER" id="PTHR42678">
    <property type="entry name" value="AMIDASE"/>
    <property type="match status" value="1"/>
</dbReference>
<comment type="caution">
    <text evidence="1">The sequence shown here is derived from an EMBL/GenBank/DDBJ whole genome shotgun (WGS) entry which is preliminary data.</text>
</comment>
<dbReference type="Proteomes" id="UP001415857">
    <property type="component" value="Unassembled WGS sequence"/>
</dbReference>
<sequence>MDPFQSGEVVAMLAEFKLSINDYLKELIHSPVRSLADIIAFNLENPDLVKEEEESQGFSLPGGGGGGGAAIELPKFDPDAATYQDSRRRIKKKRRSRTGVVLKDRCGRVIRTDN</sequence>